<organism evidence="1 2">
    <name type="scientific">Candidatus Entotheonella gemina</name>
    <dbReference type="NCBI Taxonomy" id="1429439"/>
    <lineage>
        <taxon>Bacteria</taxon>
        <taxon>Pseudomonadati</taxon>
        <taxon>Nitrospinota/Tectimicrobiota group</taxon>
        <taxon>Candidatus Tectimicrobiota</taxon>
        <taxon>Candidatus Entotheonellia</taxon>
        <taxon>Candidatus Entotheonellales</taxon>
        <taxon>Candidatus Entotheonellaceae</taxon>
        <taxon>Candidatus Entotheonella</taxon>
    </lineage>
</organism>
<sequence length="69" mass="8146">MDPHFIETVLNLPEFRVFDFDLGDSGLSLHLQRRERSVVCPKCHRVCQRTQESRPRSIRDLSIFEHPVV</sequence>
<dbReference type="Proteomes" id="UP000019140">
    <property type="component" value="Unassembled WGS sequence"/>
</dbReference>
<evidence type="ECO:0008006" key="3">
    <source>
        <dbReference type="Google" id="ProtNLM"/>
    </source>
</evidence>
<evidence type="ECO:0000313" key="1">
    <source>
        <dbReference type="EMBL" id="ETX02783.1"/>
    </source>
</evidence>
<proteinExistence type="predicted"/>
<evidence type="ECO:0000313" key="2">
    <source>
        <dbReference type="Proteomes" id="UP000019140"/>
    </source>
</evidence>
<keyword evidence="2" id="KW-1185">Reference proteome</keyword>
<accession>W4LY27</accession>
<dbReference type="AlphaFoldDB" id="W4LY27"/>
<dbReference type="HOGENOM" id="CLU_2768150_0_0_7"/>
<comment type="caution">
    <text evidence="1">The sequence shown here is derived from an EMBL/GenBank/DDBJ whole genome shotgun (WGS) entry which is preliminary data.</text>
</comment>
<name>W4LY27_9BACT</name>
<gene>
    <name evidence="1" type="ORF">ETSY2_34805</name>
</gene>
<reference evidence="1 2" key="1">
    <citation type="journal article" date="2014" name="Nature">
        <title>An environmental bacterial taxon with a large and distinct metabolic repertoire.</title>
        <authorList>
            <person name="Wilson M.C."/>
            <person name="Mori T."/>
            <person name="Ruckert C."/>
            <person name="Uria A.R."/>
            <person name="Helf M.J."/>
            <person name="Takada K."/>
            <person name="Gernert C."/>
            <person name="Steffens U.A."/>
            <person name="Heycke N."/>
            <person name="Schmitt S."/>
            <person name="Rinke C."/>
            <person name="Helfrich E.J."/>
            <person name="Brachmann A.O."/>
            <person name="Gurgui C."/>
            <person name="Wakimoto T."/>
            <person name="Kracht M."/>
            <person name="Crusemann M."/>
            <person name="Hentschel U."/>
            <person name="Abe I."/>
            <person name="Matsunaga S."/>
            <person name="Kalinowski J."/>
            <person name="Takeyama H."/>
            <person name="Piel J."/>
        </authorList>
    </citation>
    <scope>NUCLEOTIDE SEQUENCE [LARGE SCALE GENOMIC DNA]</scope>
    <source>
        <strain evidence="2">TSY2</strain>
    </source>
</reference>
<dbReference type="EMBL" id="AZHX01001493">
    <property type="protein sequence ID" value="ETX02783.1"/>
    <property type="molecule type" value="Genomic_DNA"/>
</dbReference>
<protein>
    <recommendedName>
        <fullName evidence="3">Transposase IS204/IS1001/IS1096/IS1165 zinc-finger domain-containing protein</fullName>
    </recommendedName>
</protein>